<name>A0AAD1X8L2_EUPCR</name>
<sequence>MVQENTSRDKCITQKVNKRKIRPSLTRGVPNKFEPLQMGVSKDWKRWGKKEDKTLFYAIRQLEKQGVLKLDDLFDIEPRDARYNIILRYLRNELGWKSVFKDLVKRIKTRISDSFSHREIKQLKNIIKKEYNYRNLDYEKILYDFPGKSLARVTEVADLIVRSKTAKKLTEIDANIFQ</sequence>
<evidence type="ECO:0000313" key="2">
    <source>
        <dbReference type="Proteomes" id="UP001295684"/>
    </source>
</evidence>
<proteinExistence type="predicted"/>
<protein>
    <submittedName>
        <fullName evidence="1">Uncharacterized protein</fullName>
    </submittedName>
</protein>
<dbReference type="Proteomes" id="UP001295684">
    <property type="component" value="Unassembled WGS sequence"/>
</dbReference>
<keyword evidence="2" id="KW-1185">Reference proteome</keyword>
<dbReference type="EMBL" id="CAMPGE010002645">
    <property type="protein sequence ID" value="CAI2361455.1"/>
    <property type="molecule type" value="Genomic_DNA"/>
</dbReference>
<accession>A0AAD1X8L2</accession>
<evidence type="ECO:0000313" key="1">
    <source>
        <dbReference type="EMBL" id="CAI2361455.1"/>
    </source>
</evidence>
<dbReference type="AlphaFoldDB" id="A0AAD1X8L2"/>
<comment type="caution">
    <text evidence="1">The sequence shown here is derived from an EMBL/GenBank/DDBJ whole genome shotgun (WGS) entry which is preliminary data.</text>
</comment>
<reference evidence="1" key="1">
    <citation type="submission" date="2023-07" db="EMBL/GenBank/DDBJ databases">
        <authorList>
            <consortium name="AG Swart"/>
            <person name="Singh M."/>
            <person name="Singh A."/>
            <person name="Seah K."/>
            <person name="Emmerich C."/>
        </authorList>
    </citation>
    <scope>NUCLEOTIDE SEQUENCE</scope>
    <source>
        <strain evidence="1">DP1</strain>
    </source>
</reference>
<gene>
    <name evidence="1" type="ORF">ECRASSUSDP1_LOCUS2766</name>
</gene>
<organism evidence="1 2">
    <name type="scientific">Euplotes crassus</name>
    <dbReference type="NCBI Taxonomy" id="5936"/>
    <lineage>
        <taxon>Eukaryota</taxon>
        <taxon>Sar</taxon>
        <taxon>Alveolata</taxon>
        <taxon>Ciliophora</taxon>
        <taxon>Intramacronucleata</taxon>
        <taxon>Spirotrichea</taxon>
        <taxon>Hypotrichia</taxon>
        <taxon>Euplotida</taxon>
        <taxon>Euplotidae</taxon>
        <taxon>Moneuplotes</taxon>
    </lineage>
</organism>